<dbReference type="EMBL" id="MN228696">
    <property type="protein sequence ID" value="QEP29823.1"/>
    <property type="molecule type" value="Genomic_DNA"/>
</dbReference>
<accession>A0A5C2H6C2</accession>
<dbReference type="Proteomes" id="UP000322838">
    <property type="component" value="Segment"/>
</dbReference>
<gene>
    <name evidence="1" type="ORF">Smphiort11_025</name>
</gene>
<evidence type="ECO:0008006" key="3">
    <source>
        <dbReference type="Google" id="ProtNLM"/>
    </source>
</evidence>
<reference evidence="2" key="1">
    <citation type="submission" date="2019-07" db="EMBL/GenBank/DDBJ databases">
        <authorList>
            <person name="Cubo M.T."/>
            <person name="Espuny M.D.R."/>
            <person name="Balsanelli E."/>
        </authorList>
    </citation>
    <scope>NUCLEOTIDE SEQUENCE [LARGE SCALE GENOMIC DNA]</scope>
</reference>
<organism evidence="1 2">
    <name type="scientific">Sinorhizobium phage ort11</name>
    <dbReference type="NCBI Taxonomy" id="2599764"/>
    <lineage>
        <taxon>Viruses</taxon>
        <taxon>Duplodnaviria</taxon>
        <taxon>Heunggongvirae</taxon>
        <taxon>Uroviricota</taxon>
        <taxon>Caudoviricetes</taxon>
        <taxon>Schitoviridae</taxon>
        <taxon>Huelvavirus</taxon>
        <taxon>Huelvavirus ort11</taxon>
    </lineage>
</organism>
<dbReference type="SUPFAM" id="SSF102405">
    <property type="entry name" value="MCP/YpsA-like"/>
    <property type="match status" value="1"/>
</dbReference>
<protein>
    <recommendedName>
        <fullName evidence="3">DNA recombination-mediator protein A</fullName>
    </recommendedName>
</protein>
<name>A0A5C2H6C2_9CAUD</name>
<evidence type="ECO:0000313" key="1">
    <source>
        <dbReference type="EMBL" id="QEP29823.1"/>
    </source>
</evidence>
<keyword evidence="2" id="KW-1185">Reference proteome</keyword>
<sequence>MKAYAGIGSRKTPQPILDMMTNAATWLQDAGWILRSGGAHGADTAFENGTKEKEIYIPWGTFNNRKHGFNGAIDINKLEEKDLAAALQITKQYHPAWENCAHYAQMLHTRNVFQMFGRDFKNPSKFVLCWTKDGKGGGGTGQAIRIAKGNNIPVFDLGRPDIEKVQEDCFNFVNSFKEMVNAN</sequence>
<proteinExistence type="predicted"/>
<evidence type="ECO:0000313" key="2">
    <source>
        <dbReference type="Proteomes" id="UP000322838"/>
    </source>
</evidence>